<evidence type="ECO:0000256" key="7">
    <source>
        <dbReference type="SAM" id="SignalP"/>
    </source>
</evidence>
<comment type="subcellular location">
    <subcellularLocation>
        <location evidence="1">Cell envelope</location>
    </subcellularLocation>
</comment>
<dbReference type="PROSITE" id="PS01037">
    <property type="entry name" value="SBP_BACTERIAL_1"/>
    <property type="match status" value="1"/>
</dbReference>
<evidence type="ECO:0000256" key="3">
    <source>
        <dbReference type="ARBA" id="ARBA00022448"/>
    </source>
</evidence>
<dbReference type="PANTHER" id="PTHR43649">
    <property type="entry name" value="ARABINOSE-BINDING PROTEIN-RELATED"/>
    <property type="match status" value="1"/>
</dbReference>
<evidence type="ECO:0000256" key="1">
    <source>
        <dbReference type="ARBA" id="ARBA00004196"/>
    </source>
</evidence>
<dbReference type="InterPro" id="IPR006059">
    <property type="entry name" value="SBP"/>
</dbReference>
<gene>
    <name evidence="8" type="ORF">QGM71_05440</name>
</gene>
<comment type="caution">
    <text evidence="8">The sequence shown here is derived from an EMBL/GenBank/DDBJ whole genome shotgun (WGS) entry which is preliminary data.</text>
</comment>
<name>A0ABU6KDI6_9BACI</name>
<evidence type="ECO:0000256" key="4">
    <source>
        <dbReference type="ARBA" id="ARBA00022729"/>
    </source>
</evidence>
<feature type="chain" id="PRO_5047534846" description="Probable sugar-binding periplasmic protein" evidence="7">
    <location>
        <begin position="23"/>
        <end position="437"/>
    </location>
</feature>
<keyword evidence="3" id="KW-0813">Transport</keyword>
<dbReference type="RefSeq" id="WP_327606511.1">
    <property type="nucleotide sequence ID" value="NZ_JARZFX010000002.1"/>
</dbReference>
<accession>A0ABU6KDI6</accession>
<dbReference type="Proteomes" id="UP001335737">
    <property type="component" value="Unassembled WGS sequence"/>
</dbReference>
<comment type="function">
    <text evidence="5">Part of a binding-protein-dependent transport system for a sugar.</text>
</comment>
<evidence type="ECO:0000313" key="8">
    <source>
        <dbReference type="EMBL" id="MEC5422940.1"/>
    </source>
</evidence>
<proteinExistence type="inferred from homology"/>
<reference evidence="8 9" key="1">
    <citation type="journal article" date="2024" name="Int. J. Syst. Evol. Microbiol.">
        <title>Virgibacillus tibetensis sp. nov., isolated from salt lake on the Tibetan Plateau of China.</title>
        <authorList>
            <person name="Phurbu D."/>
            <person name="Liu Z.-X."/>
            <person name="Wang R."/>
            <person name="Zheng Y.-Y."/>
            <person name="Liu H.-C."/>
            <person name="Zhou Y.-G."/>
            <person name="Yu Y.-J."/>
            <person name="Li A.-H."/>
        </authorList>
    </citation>
    <scope>NUCLEOTIDE SEQUENCE [LARGE SCALE GENOMIC DNA]</scope>
    <source>
        <strain evidence="8 9">C22-A2</strain>
    </source>
</reference>
<sequence length="437" mass="48372">MSKRSKSLIGLLVSLMAILVIAACSNDENANGEGEDTNDEDVTLDIFSWRSGDTEEFNEIISAFKEEHPTINVNFDPTTAPEYDSALNTQLSTETGADIFFVRPFALGKNIFDAGHLETISEGDIASMENVADIQKDIYTSEDGEVYAVPFNYVSYGFLYNKTMFEENGWEEPETWDDFFTLMEQIKATDVTPLALGTADGWVVDEIVASGFYPSFVDGEEWRQGMIDGDNKLTDPEYVSFLDGLTNWPDYMPNNFEGIGYVDSLQQFMAENAAIWVTGSWALTDIDADELNFDLDMFASPVVNKGDKRWVGFNGGAGLGINSNSEHKEEAKIFLDWLMSNDAQSMIANLLPGQFPAADVSIDQIESEVNRKWLEVGGEDGENYATGLAFEVFNGGDPTLGTLQIENITALLAGELSPEEAAENMQNGLESWYEPFK</sequence>
<evidence type="ECO:0000313" key="9">
    <source>
        <dbReference type="Proteomes" id="UP001335737"/>
    </source>
</evidence>
<dbReference type="PANTHER" id="PTHR43649:SF28">
    <property type="entry name" value="BINDING PROTEIN COMPONENT OF ABC SUGAR TRANSPORTER-RELATED"/>
    <property type="match status" value="1"/>
</dbReference>
<dbReference type="Pfam" id="PF01547">
    <property type="entry name" value="SBP_bac_1"/>
    <property type="match status" value="1"/>
</dbReference>
<dbReference type="Gene3D" id="3.40.190.10">
    <property type="entry name" value="Periplasmic binding protein-like II"/>
    <property type="match status" value="2"/>
</dbReference>
<evidence type="ECO:0000256" key="6">
    <source>
        <dbReference type="ARBA" id="ARBA00049753"/>
    </source>
</evidence>
<dbReference type="EMBL" id="JARZFX010000002">
    <property type="protein sequence ID" value="MEC5422940.1"/>
    <property type="molecule type" value="Genomic_DNA"/>
</dbReference>
<protein>
    <recommendedName>
        <fullName evidence="6">Probable sugar-binding periplasmic protein</fullName>
    </recommendedName>
</protein>
<keyword evidence="9" id="KW-1185">Reference proteome</keyword>
<evidence type="ECO:0000256" key="2">
    <source>
        <dbReference type="ARBA" id="ARBA00008520"/>
    </source>
</evidence>
<keyword evidence="4 7" id="KW-0732">Signal</keyword>
<comment type="similarity">
    <text evidence="2">Belongs to the bacterial solute-binding protein 1 family.</text>
</comment>
<dbReference type="InterPro" id="IPR050490">
    <property type="entry name" value="Bact_solute-bd_prot1"/>
</dbReference>
<feature type="signal peptide" evidence="7">
    <location>
        <begin position="1"/>
        <end position="22"/>
    </location>
</feature>
<dbReference type="SUPFAM" id="SSF53850">
    <property type="entry name" value="Periplasmic binding protein-like II"/>
    <property type="match status" value="1"/>
</dbReference>
<evidence type="ECO:0000256" key="5">
    <source>
        <dbReference type="ARBA" id="ARBA00049629"/>
    </source>
</evidence>
<dbReference type="InterPro" id="IPR006061">
    <property type="entry name" value="SBP_1_CS"/>
</dbReference>
<dbReference type="PROSITE" id="PS51257">
    <property type="entry name" value="PROKAR_LIPOPROTEIN"/>
    <property type="match status" value="1"/>
</dbReference>
<organism evidence="8 9">
    <name type="scientific">Virgibacillus tibetensis</name>
    <dbReference type="NCBI Taxonomy" id="3042313"/>
    <lineage>
        <taxon>Bacteria</taxon>
        <taxon>Bacillati</taxon>
        <taxon>Bacillota</taxon>
        <taxon>Bacilli</taxon>
        <taxon>Bacillales</taxon>
        <taxon>Bacillaceae</taxon>
        <taxon>Virgibacillus</taxon>
    </lineage>
</organism>